<sequence>MDSSAPLLPPLPHAPPPPSSHHPVNRPLTPSHPHHRRSSSRASGSNVINPASLSVPPPSSSLPVVDGVRTTSKRERAEIWERISVKLQAGAWVLGMMATLHYTNFVHVVLDDERLNRVYFHLAMICLGINLCIGLYLTVYLQLIKGINIEWATYCPRMIPAATFSGVVCAICLVSSLWPVYGFFAPLILLVIFFGSMFSMHFIPWPF</sequence>
<feature type="transmembrane region" description="Helical" evidence="2">
    <location>
        <begin position="118"/>
        <end position="137"/>
    </location>
</feature>
<comment type="caution">
    <text evidence="3">The sequence shown here is derived from an EMBL/GenBank/DDBJ whole genome shotgun (WGS) entry which is preliminary data.</text>
</comment>
<protein>
    <submittedName>
        <fullName evidence="3">Transmembrane protein</fullName>
    </submittedName>
</protein>
<accession>W7TLQ7</accession>
<keyword evidence="2" id="KW-1133">Transmembrane helix</keyword>
<organism evidence="3 4">
    <name type="scientific">Nannochloropsis gaditana</name>
    <dbReference type="NCBI Taxonomy" id="72520"/>
    <lineage>
        <taxon>Eukaryota</taxon>
        <taxon>Sar</taxon>
        <taxon>Stramenopiles</taxon>
        <taxon>Ochrophyta</taxon>
        <taxon>Eustigmatophyceae</taxon>
        <taxon>Eustigmatales</taxon>
        <taxon>Monodopsidaceae</taxon>
        <taxon>Nannochloropsis</taxon>
    </lineage>
</organism>
<reference evidence="3 4" key="1">
    <citation type="journal article" date="2014" name="Mol. Plant">
        <title>Chromosome Scale Genome Assembly and Transcriptome Profiling of Nannochloropsis gaditana in Nitrogen Depletion.</title>
        <authorList>
            <person name="Corteggiani Carpinelli E."/>
            <person name="Telatin A."/>
            <person name="Vitulo N."/>
            <person name="Forcato C."/>
            <person name="D'Angelo M."/>
            <person name="Schiavon R."/>
            <person name="Vezzi A."/>
            <person name="Giacometti G.M."/>
            <person name="Morosinotto T."/>
            <person name="Valle G."/>
        </authorList>
    </citation>
    <scope>NUCLEOTIDE SEQUENCE [LARGE SCALE GENOMIC DNA]</scope>
    <source>
        <strain evidence="3 4">B-31</strain>
    </source>
</reference>
<dbReference type="PANTHER" id="PTHR31134">
    <property type="entry name" value="TRANSMEMBRANE PROTEIN 128"/>
    <property type="match status" value="1"/>
</dbReference>
<feature type="compositionally biased region" description="Pro residues" evidence="1">
    <location>
        <begin position="7"/>
        <end position="20"/>
    </location>
</feature>
<feature type="compositionally biased region" description="Low complexity" evidence="1">
    <location>
        <begin position="40"/>
        <end position="54"/>
    </location>
</feature>
<keyword evidence="2" id="KW-0472">Membrane</keyword>
<evidence type="ECO:0000313" key="4">
    <source>
        <dbReference type="Proteomes" id="UP000019335"/>
    </source>
</evidence>
<evidence type="ECO:0000256" key="1">
    <source>
        <dbReference type="SAM" id="MobiDB-lite"/>
    </source>
</evidence>
<evidence type="ECO:0000313" key="3">
    <source>
        <dbReference type="EMBL" id="EWM28010.1"/>
    </source>
</evidence>
<dbReference type="Proteomes" id="UP000019335">
    <property type="component" value="Chromosome 5"/>
</dbReference>
<dbReference type="OrthoDB" id="58903at2759"/>
<name>W7TLQ7_9STRA</name>
<feature type="transmembrane region" description="Helical" evidence="2">
    <location>
        <begin position="83"/>
        <end position="103"/>
    </location>
</feature>
<dbReference type="EMBL" id="AZIL01000356">
    <property type="protein sequence ID" value="EWM28010.1"/>
    <property type="molecule type" value="Genomic_DNA"/>
</dbReference>
<evidence type="ECO:0000256" key="2">
    <source>
        <dbReference type="SAM" id="Phobius"/>
    </source>
</evidence>
<keyword evidence="4" id="KW-1185">Reference proteome</keyword>
<dbReference type="PANTHER" id="PTHR31134:SF1">
    <property type="entry name" value="TRANSMEMBRANE PROTEIN 128"/>
    <property type="match status" value="1"/>
</dbReference>
<feature type="transmembrane region" description="Helical" evidence="2">
    <location>
        <begin position="184"/>
        <end position="203"/>
    </location>
</feature>
<dbReference type="AlphaFoldDB" id="W7TLQ7"/>
<gene>
    <name evidence="3" type="ORF">Naga_100008g65</name>
</gene>
<keyword evidence="2 3" id="KW-0812">Transmembrane</keyword>
<feature type="transmembrane region" description="Helical" evidence="2">
    <location>
        <begin position="158"/>
        <end position="178"/>
    </location>
</feature>
<proteinExistence type="predicted"/>
<dbReference type="Pfam" id="PF20479">
    <property type="entry name" value="TMEM128"/>
    <property type="match status" value="1"/>
</dbReference>
<feature type="region of interest" description="Disordered" evidence="1">
    <location>
        <begin position="1"/>
        <end position="69"/>
    </location>
</feature>
<dbReference type="InterPro" id="IPR033579">
    <property type="entry name" value="TMEM128"/>
</dbReference>